<keyword evidence="2 4" id="KW-0479">Metal-binding</keyword>
<dbReference type="GO" id="GO:0015689">
    <property type="term" value="P:molybdate ion transport"/>
    <property type="evidence" value="ECO:0007669"/>
    <property type="project" value="InterPro"/>
</dbReference>
<dbReference type="GO" id="GO:0046872">
    <property type="term" value="F:metal ion binding"/>
    <property type="evidence" value="ECO:0007669"/>
    <property type="project" value="UniProtKB-KW"/>
</dbReference>
<evidence type="ECO:0000256" key="1">
    <source>
        <dbReference type="ARBA" id="ARBA00009175"/>
    </source>
</evidence>
<dbReference type="Gene3D" id="3.40.190.10">
    <property type="entry name" value="Periplasmic binding protein-like II"/>
    <property type="match status" value="2"/>
</dbReference>
<dbReference type="PROSITE" id="PS51257">
    <property type="entry name" value="PROKAR_LIPOPROTEIN"/>
    <property type="match status" value="1"/>
</dbReference>
<dbReference type="PANTHER" id="PTHR30632">
    <property type="entry name" value="MOLYBDATE-BINDING PERIPLASMIC PROTEIN"/>
    <property type="match status" value="1"/>
</dbReference>
<reference evidence="5 6" key="1">
    <citation type="journal article" date="2018" name="Nat. Biotechnol.">
        <title>A standardized bacterial taxonomy based on genome phylogeny substantially revises the tree of life.</title>
        <authorList>
            <person name="Parks D.H."/>
            <person name="Chuvochina M."/>
            <person name="Waite D.W."/>
            <person name="Rinke C."/>
            <person name="Skarshewski A."/>
            <person name="Chaumeil P.A."/>
            <person name="Hugenholtz P."/>
        </authorList>
    </citation>
    <scope>NUCLEOTIDE SEQUENCE [LARGE SCALE GENOMIC DNA]</scope>
    <source>
        <strain evidence="5">UBA11247</strain>
    </source>
</reference>
<gene>
    <name evidence="5" type="primary">modA</name>
    <name evidence="5" type="ORF">DIW82_04185</name>
</gene>
<dbReference type="PIRSF" id="PIRSF004846">
    <property type="entry name" value="ModA"/>
    <property type="match status" value="1"/>
</dbReference>
<protein>
    <submittedName>
        <fullName evidence="5">Molybdate ABC transporter substrate-binding protein</fullName>
    </submittedName>
</protein>
<proteinExistence type="inferred from homology"/>
<feature type="binding site" evidence="4">
    <location>
        <position position="208"/>
    </location>
    <ligand>
        <name>molybdate</name>
        <dbReference type="ChEBI" id="CHEBI:36264"/>
    </ligand>
</feature>
<dbReference type="Proteomes" id="UP000261739">
    <property type="component" value="Unassembled WGS sequence"/>
</dbReference>
<dbReference type="STRING" id="863239.GCA_000213935_00036"/>
<evidence type="ECO:0000313" key="6">
    <source>
        <dbReference type="Proteomes" id="UP000261739"/>
    </source>
</evidence>
<evidence type="ECO:0000313" key="5">
    <source>
        <dbReference type="EMBL" id="HCT14003.1"/>
    </source>
</evidence>
<accession>A0A3D4SXJ2</accession>
<comment type="similarity">
    <text evidence="1">Belongs to the bacterial solute-binding protein ModA family.</text>
</comment>
<dbReference type="SUPFAM" id="SSF53850">
    <property type="entry name" value="Periplasmic binding protein-like II"/>
    <property type="match status" value="1"/>
</dbReference>
<dbReference type="NCBIfam" id="TIGR01256">
    <property type="entry name" value="modA"/>
    <property type="match status" value="1"/>
</dbReference>
<feature type="binding site" evidence="4">
    <location>
        <position position="54"/>
    </location>
    <ligand>
        <name>molybdate</name>
        <dbReference type="ChEBI" id="CHEBI:36264"/>
    </ligand>
</feature>
<dbReference type="InterPro" id="IPR005950">
    <property type="entry name" value="ModA"/>
</dbReference>
<dbReference type="PANTHER" id="PTHR30632:SF0">
    <property type="entry name" value="SULFATE-BINDING PROTEIN"/>
    <property type="match status" value="1"/>
</dbReference>
<sequence length="268" mass="27844">MTTTARSLGSARGRYASLLAILAALVLLLATACSSDGDSSDNPENTVKVYAAASLKNVGDELAQAFADDGHDGVTVEYNYAGSSKLVQQIDQGGDADLFISADEENMDKAQDLKEFKFKDSEPVTIATNQLVLATAEGNPADLESVDDLKDKQDARIAVCADGVPCGTIAHKVLDTAGITLKNPTEEANVADVTTKISTGAVDAGFIYSTDAKAGKLNAIPVQGAEPNRYPAAVTTAGADKDNATAFLKFLQSDKAQQILASYAFGAA</sequence>
<name>A0A3D4SXJ2_9CORY</name>
<keyword evidence="3" id="KW-0732">Signal</keyword>
<evidence type="ECO:0000256" key="3">
    <source>
        <dbReference type="ARBA" id="ARBA00022729"/>
    </source>
</evidence>
<organism evidence="5 6">
    <name type="scientific">Corynebacterium nuruki</name>
    <dbReference type="NCBI Taxonomy" id="1032851"/>
    <lineage>
        <taxon>Bacteria</taxon>
        <taxon>Bacillati</taxon>
        <taxon>Actinomycetota</taxon>
        <taxon>Actinomycetes</taxon>
        <taxon>Mycobacteriales</taxon>
        <taxon>Corynebacteriaceae</taxon>
        <taxon>Corynebacterium</taxon>
    </lineage>
</organism>
<evidence type="ECO:0000256" key="2">
    <source>
        <dbReference type="ARBA" id="ARBA00022723"/>
    </source>
</evidence>
<dbReference type="GO" id="GO:0030973">
    <property type="term" value="F:molybdate ion binding"/>
    <property type="evidence" value="ECO:0007669"/>
    <property type="project" value="TreeGrafter"/>
</dbReference>
<feature type="binding site" evidence="4">
    <location>
        <position position="190"/>
    </location>
    <ligand>
        <name>molybdate</name>
        <dbReference type="ChEBI" id="CHEBI:36264"/>
    </ligand>
</feature>
<comment type="caution">
    <text evidence="5">The sequence shown here is derived from an EMBL/GenBank/DDBJ whole genome shotgun (WGS) entry which is preliminary data.</text>
</comment>
<keyword evidence="4" id="KW-0500">Molybdenum</keyword>
<dbReference type="EMBL" id="DQID01000118">
    <property type="protein sequence ID" value="HCT14003.1"/>
    <property type="molecule type" value="Genomic_DNA"/>
</dbReference>
<evidence type="ECO:0000256" key="4">
    <source>
        <dbReference type="PIRSR" id="PIRSR004846-1"/>
    </source>
</evidence>
<feature type="binding site" evidence="4">
    <location>
        <position position="83"/>
    </location>
    <ligand>
        <name>molybdate</name>
        <dbReference type="ChEBI" id="CHEBI:36264"/>
    </ligand>
</feature>
<dbReference type="InterPro" id="IPR050682">
    <property type="entry name" value="ModA/WtpA"/>
</dbReference>
<dbReference type="Pfam" id="PF13531">
    <property type="entry name" value="SBP_bac_11"/>
    <property type="match status" value="1"/>
</dbReference>
<dbReference type="AlphaFoldDB" id="A0A3D4SXJ2"/>